<feature type="transmembrane region" description="Helical" evidence="6">
    <location>
        <begin position="637"/>
        <end position="661"/>
    </location>
</feature>
<protein>
    <submittedName>
        <fullName evidence="8">ABC transporter permease</fullName>
    </submittedName>
</protein>
<evidence type="ECO:0000313" key="9">
    <source>
        <dbReference type="Proteomes" id="UP000886723"/>
    </source>
</evidence>
<evidence type="ECO:0000256" key="4">
    <source>
        <dbReference type="ARBA" id="ARBA00022989"/>
    </source>
</evidence>
<dbReference type="InterPro" id="IPR003838">
    <property type="entry name" value="ABC3_permease_C"/>
</dbReference>
<keyword evidence="6" id="KW-0813">Transport</keyword>
<feature type="transmembrane region" description="Helical" evidence="6">
    <location>
        <begin position="156"/>
        <end position="175"/>
    </location>
</feature>
<dbReference type="GO" id="GO:0005886">
    <property type="term" value="C:plasma membrane"/>
    <property type="evidence" value="ECO:0007669"/>
    <property type="project" value="UniProtKB-SubCell"/>
</dbReference>
<evidence type="ECO:0000256" key="2">
    <source>
        <dbReference type="ARBA" id="ARBA00022475"/>
    </source>
</evidence>
<evidence type="ECO:0000313" key="8">
    <source>
        <dbReference type="EMBL" id="HIV13360.1"/>
    </source>
</evidence>
<feature type="transmembrane region" description="Helical" evidence="6">
    <location>
        <begin position="287"/>
        <end position="309"/>
    </location>
</feature>
<keyword evidence="2 6" id="KW-1003">Cell membrane</keyword>
<name>A0A9D1T678_9FIRM</name>
<evidence type="ECO:0000256" key="3">
    <source>
        <dbReference type="ARBA" id="ARBA00022692"/>
    </source>
</evidence>
<feature type="transmembrane region" description="Helical" evidence="6">
    <location>
        <begin position="201"/>
        <end position="219"/>
    </location>
</feature>
<dbReference type="PANTHER" id="PTHR46795">
    <property type="entry name" value="ABC TRANSPORTER PERMEASE-RELATED-RELATED"/>
    <property type="match status" value="1"/>
</dbReference>
<feature type="domain" description="ABC3 transporter permease C-terminal" evidence="7">
    <location>
        <begin position="63"/>
        <end position="172"/>
    </location>
</feature>
<proteinExistence type="inferred from homology"/>
<dbReference type="PANTHER" id="PTHR46795:SF3">
    <property type="entry name" value="ABC TRANSPORTER PERMEASE"/>
    <property type="match status" value="1"/>
</dbReference>
<gene>
    <name evidence="8" type="ORF">IAA63_09515</name>
</gene>
<feature type="transmembrane region" description="Helical" evidence="6">
    <location>
        <begin position="21"/>
        <end position="43"/>
    </location>
</feature>
<keyword evidence="4 6" id="KW-1133">Transmembrane helix</keyword>
<feature type="transmembrane region" description="Helical" evidence="6">
    <location>
        <begin position="548"/>
        <end position="569"/>
    </location>
</feature>
<feature type="transmembrane region" description="Helical" evidence="6">
    <location>
        <begin position="231"/>
        <end position="254"/>
    </location>
</feature>
<sequence>MSKTFYLKMAAMNLRKNGRTYGPYFLTCLCTMAVFYIVSSIALNEGIRQLRGGDYVYGILSIGSWIVGFFAVIFLFYTNSFLMKQRKRELALYNILGMEKRHIARILGCESLLVFAGSFLFGTGGGILLSRLFFLLLLKINGIETPLEFSVSLETIRTSFLLFLAVFACILLNNLRQIHIANPIELLQSSRAGEREPKTRWILAIAGLVLTGSGYWMAIRTENVLQAVNNLFVAVLLVMAGTYALFVAGTVAFLKALKKRPSYYYKARHFTTVSGLIYRMKQNAVGLANICILSTAVLLTVSTTVSLYFGNEDTIRSRYPHDITLSFAGVADETVREEISAAVEAAAAQAGVQVENSEYQNRLSFAAIREGDALLTADQAEKESYTATLQNVSQVYAMTGEEYTRITGKDAGITESGKAAVYTEDGNIPGQLNLYGQEFQVESTLPVSPAWDRNGHTEEMTKTYYVVVADLDELKSIDQKEQAFLGREESFISLSADIDLTGTEEQRRQAASLVETAVKEASFDGVTFSYMESRQQNRQDMLAMNGSFFFLGIVLGAVFLMATVLIIYYKQISEGFEDKKRYEIMEKVGMSQKEVRQSIRSQTVKVFFLPLGMAVIHIAAAFPLMRQVLQVMSLDNWQLFLACTGGTVLVFAAIYFLVYSLTARTYYRIVR</sequence>
<dbReference type="InterPro" id="IPR027022">
    <property type="entry name" value="ABC_permease_BceB-typ"/>
</dbReference>
<feature type="transmembrane region" description="Helical" evidence="6">
    <location>
        <begin position="55"/>
        <end position="78"/>
    </location>
</feature>
<organism evidence="8 9">
    <name type="scientific">Candidatus Pullilachnospira stercoravium</name>
    <dbReference type="NCBI Taxonomy" id="2840913"/>
    <lineage>
        <taxon>Bacteria</taxon>
        <taxon>Bacillati</taxon>
        <taxon>Bacillota</taxon>
        <taxon>Clostridia</taxon>
        <taxon>Lachnospirales</taxon>
        <taxon>Lachnospiraceae</taxon>
        <taxon>Lachnospiraceae incertae sedis</taxon>
        <taxon>Candidatus Pullilachnospira</taxon>
    </lineage>
</organism>
<dbReference type="InterPro" id="IPR052536">
    <property type="entry name" value="ABC-4_Integral_Memb_Prot"/>
</dbReference>
<evidence type="ECO:0000256" key="6">
    <source>
        <dbReference type="PIRNR" id="PIRNR018968"/>
    </source>
</evidence>
<dbReference type="PIRSF" id="PIRSF018968">
    <property type="entry name" value="ABC_permease_BceB"/>
    <property type="match status" value="1"/>
</dbReference>
<dbReference type="Pfam" id="PF02687">
    <property type="entry name" value="FtsX"/>
    <property type="match status" value="1"/>
</dbReference>
<comment type="similarity">
    <text evidence="6">Belongs to the ABC-4 integral membrane protein family.</text>
</comment>
<comment type="caution">
    <text evidence="8">The sequence shown here is derived from an EMBL/GenBank/DDBJ whole genome shotgun (WGS) entry which is preliminary data.</text>
</comment>
<dbReference type="GO" id="GO:0055085">
    <property type="term" value="P:transmembrane transport"/>
    <property type="evidence" value="ECO:0007669"/>
    <property type="project" value="UniProtKB-UniRule"/>
</dbReference>
<evidence type="ECO:0000256" key="1">
    <source>
        <dbReference type="ARBA" id="ARBA00004651"/>
    </source>
</evidence>
<reference evidence="8" key="2">
    <citation type="journal article" date="2021" name="PeerJ">
        <title>Extensive microbial diversity within the chicken gut microbiome revealed by metagenomics and culture.</title>
        <authorList>
            <person name="Gilroy R."/>
            <person name="Ravi A."/>
            <person name="Getino M."/>
            <person name="Pursley I."/>
            <person name="Horton D.L."/>
            <person name="Alikhan N.F."/>
            <person name="Baker D."/>
            <person name="Gharbi K."/>
            <person name="Hall N."/>
            <person name="Watson M."/>
            <person name="Adriaenssens E.M."/>
            <person name="Foster-Nyarko E."/>
            <person name="Jarju S."/>
            <person name="Secka A."/>
            <person name="Antonio M."/>
            <person name="Oren A."/>
            <person name="Chaudhuri R.R."/>
            <person name="La Ragione R."/>
            <person name="Hildebrand F."/>
            <person name="Pallen M.J."/>
        </authorList>
    </citation>
    <scope>NUCLEOTIDE SEQUENCE</scope>
    <source>
        <strain evidence="8">ChiBcec2-4451</strain>
    </source>
</reference>
<reference evidence="8" key="1">
    <citation type="submission" date="2020-10" db="EMBL/GenBank/DDBJ databases">
        <authorList>
            <person name="Gilroy R."/>
        </authorList>
    </citation>
    <scope>NUCLEOTIDE SEQUENCE</scope>
    <source>
        <strain evidence="8">ChiBcec2-4451</strain>
    </source>
</reference>
<dbReference type="EMBL" id="DVON01000199">
    <property type="protein sequence ID" value="HIV13360.1"/>
    <property type="molecule type" value="Genomic_DNA"/>
</dbReference>
<keyword evidence="5 6" id="KW-0472">Membrane</keyword>
<feature type="transmembrane region" description="Helical" evidence="6">
    <location>
        <begin position="606"/>
        <end position="625"/>
    </location>
</feature>
<feature type="transmembrane region" description="Helical" evidence="6">
    <location>
        <begin position="112"/>
        <end position="136"/>
    </location>
</feature>
<accession>A0A9D1T678</accession>
<keyword evidence="3 6" id="KW-0812">Transmembrane</keyword>
<dbReference type="AlphaFoldDB" id="A0A9D1T678"/>
<comment type="subcellular location">
    <subcellularLocation>
        <location evidence="1 6">Cell membrane</location>
        <topology evidence="1 6">Multi-pass membrane protein</topology>
    </subcellularLocation>
</comment>
<evidence type="ECO:0000259" key="7">
    <source>
        <dbReference type="Pfam" id="PF02687"/>
    </source>
</evidence>
<evidence type="ECO:0000256" key="5">
    <source>
        <dbReference type="ARBA" id="ARBA00023136"/>
    </source>
</evidence>
<dbReference type="Proteomes" id="UP000886723">
    <property type="component" value="Unassembled WGS sequence"/>
</dbReference>